<dbReference type="Proteomes" id="UP000233551">
    <property type="component" value="Unassembled WGS sequence"/>
</dbReference>
<dbReference type="OrthoDB" id="1935097at2759"/>
<dbReference type="EMBL" id="MTKT01005556">
    <property type="protein sequence ID" value="OWM65798.1"/>
    <property type="molecule type" value="Genomic_DNA"/>
</dbReference>
<evidence type="ECO:0000313" key="3">
    <source>
        <dbReference type="EMBL" id="PKI52307.1"/>
    </source>
</evidence>
<proteinExistence type="predicted"/>
<organism evidence="2 4">
    <name type="scientific">Punica granatum</name>
    <name type="common">Pomegranate</name>
    <dbReference type="NCBI Taxonomy" id="22663"/>
    <lineage>
        <taxon>Eukaryota</taxon>
        <taxon>Viridiplantae</taxon>
        <taxon>Streptophyta</taxon>
        <taxon>Embryophyta</taxon>
        <taxon>Tracheophyta</taxon>
        <taxon>Spermatophyta</taxon>
        <taxon>Magnoliopsida</taxon>
        <taxon>eudicotyledons</taxon>
        <taxon>Gunneridae</taxon>
        <taxon>Pentapetalae</taxon>
        <taxon>rosids</taxon>
        <taxon>malvids</taxon>
        <taxon>Myrtales</taxon>
        <taxon>Lythraceae</taxon>
        <taxon>Punica</taxon>
    </lineage>
</organism>
<dbReference type="PANTHER" id="PTHR33670">
    <property type="entry name" value="SPLICING FACTOR, PROLINE- AND GLUTAMINE-RICH-LIKE"/>
    <property type="match status" value="1"/>
</dbReference>
<sequence>MAATILNGNPNPSFFQSRGLNRSRGSHGRPSDRGHFQRRDRSTAPRVPAENLVMGQVKILKRGEPLTAFLGNRGSEVPGESRDPDLGLGSTSRLGPDPVTVQNQLRFSDPPLVYGGNGVYVKSPPPSSVPVPCFLQKAGTASSELRRLLRLHAA</sequence>
<protein>
    <submittedName>
        <fullName evidence="2">Uncharacterized protein</fullName>
    </submittedName>
</protein>
<dbReference type="PANTHER" id="PTHR33670:SF15">
    <property type="entry name" value="OS02G0797600 PROTEIN"/>
    <property type="match status" value="1"/>
</dbReference>
<reference evidence="2" key="2">
    <citation type="submission" date="2017-06" db="EMBL/GenBank/DDBJ databases">
        <title>The pomegranate genome and the genomics of punicalagin biosynthesis.</title>
        <authorList>
            <person name="Xu C."/>
        </authorList>
    </citation>
    <scope>NUCLEOTIDE SEQUENCE [LARGE SCALE GENOMIC DNA]</scope>
    <source>
        <tissue evidence="2">Fresh leaf</tissue>
    </source>
</reference>
<dbReference type="Proteomes" id="UP000197138">
    <property type="component" value="Unassembled WGS sequence"/>
</dbReference>
<evidence type="ECO:0000256" key="1">
    <source>
        <dbReference type="SAM" id="MobiDB-lite"/>
    </source>
</evidence>
<comment type="caution">
    <text evidence="2">The sequence shown here is derived from an EMBL/GenBank/DDBJ whole genome shotgun (WGS) entry which is preliminary data.</text>
</comment>
<dbReference type="GeneID" id="116199370"/>
<dbReference type="AlphaFoldDB" id="A0A218W009"/>
<evidence type="ECO:0000313" key="2">
    <source>
        <dbReference type="EMBL" id="OWM65798.1"/>
    </source>
</evidence>
<accession>A0A218W009</accession>
<feature type="compositionally biased region" description="Basic and acidic residues" evidence="1">
    <location>
        <begin position="29"/>
        <end position="43"/>
    </location>
</feature>
<name>A0A218W009_PUNGR</name>
<feature type="compositionally biased region" description="Polar residues" evidence="1">
    <location>
        <begin position="1"/>
        <end position="20"/>
    </location>
</feature>
<feature type="region of interest" description="Disordered" evidence="1">
    <location>
        <begin position="1"/>
        <end position="49"/>
    </location>
</feature>
<evidence type="ECO:0000313" key="5">
    <source>
        <dbReference type="Proteomes" id="UP000233551"/>
    </source>
</evidence>
<gene>
    <name evidence="2" type="ORF">CDL15_Pgr015223</name>
    <name evidence="3" type="ORF">CRG98_027233</name>
</gene>
<evidence type="ECO:0000313" key="4">
    <source>
        <dbReference type="Proteomes" id="UP000197138"/>
    </source>
</evidence>
<keyword evidence="5" id="KW-1185">Reference proteome</keyword>
<reference evidence="4" key="1">
    <citation type="journal article" date="2017" name="Plant J.">
        <title>The pomegranate (Punica granatum L.) genome and the genomics of punicalagin biosynthesis.</title>
        <authorList>
            <person name="Qin G."/>
            <person name="Xu C."/>
            <person name="Ming R."/>
            <person name="Tang H."/>
            <person name="Guyot R."/>
            <person name="Kramer E.M."/>
            <person name="Hu Y."/>
            <person name="Yi X."/>
            <person name="Qi Y."/>
            <person name="Xu X."/>
            <person name="Gao Z."/>
            <person name="Pan H."/>
            <person name="Jian J."/>
            <person name="Tian Y."/>
            <person name="Yue Z."/>
            <person name="Xu Y."/>
        </authorList>
    </citation>
    <scope>NUCLEOTIDE SEQUENCE [LARGE SCALE GENOMIC DNA]</scope>
    <source>
        <strain evidence="4">cv. Dabenzi</strain>
    </source>
</reference>
<dbReference type="EMBL" id="PGOL01001939">
    <property type="protein sequence ID" value="PKI52307.1"/>
    <property type="molecule type" value="Genomic_DNA"/>
</dbReference>
<reference evidence="3 5" key="3">
    <citation type="submission" date="2017-11" db="EMBL/GenBank/DDBJ databases">
        <title>De-novo sequencing of pomegranate (Punica granatum L.) genome.</title>
        <authorList>
            <person name="Akparov Z."/>
            <person name="Amiraslanov A."/>
            <person name="Hajiyeva S."/>
            <person name="Abbasov M."/>
            <person name="Kaur K."/>
            <person name="Hamwieh A."/>
            <person name="Solovyev V."/>
            <person name="Salamov A."/>
            <person name="Braich B."/>
            <person name="Kosarev P."/>
            <person name="Mahmoud A."/>
            <person name="Hajiyev E."/>
            <person name="Babayeva S."/>
            <person name="Izzatullayeva V."/>
            <person name="Mammadov A."/>
            <person name="Mammadov A."/>
            <person name="Sharifova S."/>
            <person name="Ojaghi J."/>
            <person name="Eynullazada K."/>
            <person name="Bayramov B."/>
            <person name="Abdulazimova A."/>
            <person name="Shahmuradov I."/>
        </authorList>
    </citation>
    <scope>NUCLEOTIDE SEQUENCE [LARGE SCALE GENOMIC DNA]</scope>
    <source>
        <strain evidence="3">AG2017</strain>
        <strain evidence="5">cv. AG2017</strain>
        <tissue evidence="3">Leaf</tissue>
    </source>
</reference>
<feature type="region of interest" description="Disordered" evidence="1">
    <location>
        <begin position="70"/>
        <end position="103"/>
    </location>
</feature>